<comment type="caution">
    <text evidence="2">The sequence shown here is derived from an EMBL/GenBank/DDBJ whole genome shotgun (WGS) entry which is preliminary data.</text>
</comment>
<reference evidence="2 3" key="1">
    <citation type="journal article" date="2012" name="Genome Biol.">
        <title>Genome and low-iron response of an oceanic diatom adapted to chronic iron limitation.</title>
        <authorList>
            <person name="Lommer M."/>
            <person name="Specht M."/>
            <person name="Roy A.S."/>
            <person name="Kraemer L."/>
            <person name="Andreson R."/>
            <person name="Gutowska M.A."/>
            <person name="Wolf J."/>
            <person name="Bergner S.V."/>
            <person name="Schilhabel M.B."/>
            <person name="Klostermeier U.C."/>
            <person name="Beiko R.G."/>
            <person name="Rosenstiel P."/>
            <person name="Hippler M."/>
            <person name="Laroche J."/>
        </authorList>
    </citation>
    <scope>NUCLEOTIDE SEQUENCE [LARGE SCALE GENOMIC DNA]</scope>
    <source>
        <strain evidence="2 3">CCMP1005</strain>
    </source>
</reference>
<dbReference type="Proteomes" id="UP000266841">
    <property type="component" value="Unassembled WGS sequence"/>
</dbReference>
<feature type="region of interest" description="Disordered" evidence="1">
    <location>
        <begin position="1"/>
        <end position="132"/>
    </location>
</feature>
<proteinExistence type="predicted"/>
<dbReference type="AlphaFoldDB" id="K0RTB9"/>
<name>K0RTB9_THAOC</name>
<evidence type="ECO:0000313" key="3">
    <source>
        <dbReference type="Proteomes" id="UP000266841"/>
    </source>
</evidence>
<dbReference type="EMBL" id="AGNL01044325">
    <property type="protein sequence ID" value="EJK49937.1"/>
    <property type="molecule type" value="Genomic_DNA"/>
</dbReference>
<keyword evidence="3" id="KW-1185">Reference proteome</keyword>
<sequence>MLPTSFVRDSPCHGVKPEYRTGFRRLPSTSAPLTQLTQTAEDPYVDDRGVTTEEDEALKRGSKMRRGSYSDQSSGSPGASPLHNAGPSAGSRHQTTKIFRGTNKPPTMGTRAIEEGSPPPRMEGGPGKGGASTHPCSLGCLASPDRCREAPGSGYNANDDPMAAVRWTNDVSSDDTDDESGPPALPMVCGFGCLCKHNSVLSTATKAIASSSSVVTPPTPTHGSSAVRVSAAEVPDYRLSPVRCSGLTPRQGELRGGGGSTSSSSFAKDNFTSSSIATIKLFRYVSHQFQRVAHLEPPLRSSPDPAVIIYHPSVILTSTHGGWHHLWGSANCQRLFRARSYIQATFLHMCSSHGGPAMGGLSFHR</sequence>
<gene>
    <name evidence="2" type="ORF">THAOC_31141</name>
</gene>
<accession>K0RTB9</accession>
<organism evidence="2 3">
    <name type="scientific">Thalassiosira oceanica</name>
    <name type="common">Marine diatom</name>
    <dbReference type="NCBI Taxonomy" id="159749"/>
    <lineage>
        <taxon>Eukaryota</taxon>
        <taxon>Sar</taxon>
        <taxon>Stramenopiles</taxon>
        <taxon>Ochrophyta</taxon>
        <taxon>Bacillariophyta</taxon>
        <taxon>Coscinodiscophyceae</taxon>
        <taxon>Thalassiosirophycidae</taxon>
        <taxon>Thalassiosirales</taxon>
        <taxon>Thalassiosiraceae</taxon>
        <taxon>Thalassiosira</taxon>
    </lineage>
</organism>
<protein>
    <submittedName>
        <fullName evidence="2">Uncharacterized protein</fullName>
    </submittedName>
</protein>
<evidence type="ECO:0000313" key="2">
    <source>
        <dbReference type="EMBL" id="EJK49937.1"/>
    </source>
</evidence>
<feature type="compositionally biased region" description="Polar residues" evidence="1">
    <location>
        <begin position="27"/>
        <end position="40"/>
    </location>
</feature>
<evidence type="ECO:0000256" key="1">
    <source>
        <dbReference type="SAM" id="MobiDB-lite"/>
    </source>
</evidence>